<dbReference type="Gene3D" id="3.40.630.30">
    <property type="match status" value="1"/>
</dbReference>
<dbReference type="Proteomes" id="UP001642484">
    <property type="component" value="Unassembled WGS sequence"/>
</dbReference>
<evidence type="ECO:0000256" key="1">
    <source>
        <dbReference type="SAM" id="MobiDB-lite"/>
    </source>
</evidence>
<feature type="compositionally biased region" description="Polar residues" evidence="1">
    <location>
        <begin position="1"/>
        <end position="16"/>
    </location>
</feature>
<dbReference type="EMBL" id="CAXAMN010021940">
    <property type="protein sequence ID" value="CAK9064699.1"/>
    <property type="molecule type" value="Genomic_DNA"/>
</dbReference>
<proteinExistence type="predicted"/>
<organism evidence="3 5">
    <name type="scientific">Durusdinium trenchii</name>
    <dbReference type="NCBI Taxonomy" id="1381693"/>
    <lineage>
        <taxon>Eukaryota</taxon>
        <taxon>Sar</taxon>
        <taxon>Alveolata</taxon>
        <taxon>Dinophyceae</taxon>
        <taxon>Suessiales</taxon>
        <taxon>Symbiodiniaceae</taxon>
        <taxon>Durusdinium</taxon>
    </lineage>
</organism>
<reference evidence="3 5" key="1">
    <citation type="submission" date="2024-02" db="EMBL/GenBank/DDBJ databases">
        <authorList>
            <person name="Chen Y."/>
            <person name="Shah S."/>
            <person name="Dougan E. K."/>
            <person name="Thang M."/>
            <person name="Chan C."/>
        </authorList>
    </citation>
    <scope>NUCLEOTIDE SEQUENCE [LARGE SCALE GENOMIC DNA]</scope>
</reference>
<evidence type="ECO:0000313" key="4">
    <source>
        <dbReference type="EMBL" id="CAK9094262.1"/>
    </source>
</evidence>
<dbReference type="Pfam" id="PF00583">
    <property type="entry name" value="Acetyltransf_1"/>
    <property type="match status" value="1"/>
</dbReference>
<evidence type="ECO:0000313" key="5">
    <source>
        <dbReference type="Proteomes" id="UP001642484"/>
    </source>
</evidence>
<sequence length="831" mass="91223">MARRFCTSQPGEPSENSDLHDLPVPRSLWSPAPTMISFYEERALLEDPCSWLEGWIFPSPEPLLCERLRELLQAHLACRTSFHLGATTGRAHFCPVACWCETGGGGSEPWPPWDRSFTAPPMVTWDHCGLALCAHPAALDAAACARLRRLMVDGARISWPPAVDRADVAWWQQRLVRSSKVQAAVKRQVARLEAFGAELEAVPQRAEWRPVETRRLDTAELAELDGMARELNVTRFDLLVTFLAVLLKKAFKGNLVIAIPQEAGFTDMLPQTLGCFTDHLLLCVDVPSQQRVGEVARVVHAALQLGRRDSAAPTVEVQREFRRARSGGKGGWLRQARCQLRQVEPDAWTQGWPPKADTCCQLPGHVELRLDILQAEAEVQLMLCAADAGDLLQDFQMLLHRRAETVGELLEPSPELACQLRALVSKALPDPEQMTDHVPLECLGMDSVSTVFLKGQLTELFGALPALKHFDHLWSFHQLCRALDCTKEAVDREVWPMRARLATEEDWPQLRQIWREHHHLVEMVDETSQVVITGPPAWLALLLGLWGLWSLWSTDASLDASPDAPLPLRAAAGYALLALLQHPLHWLIAWNILAYDLRWGELRSLKAWTSRGSDVHAAVLLVEAVPGAPLPPADGVLCVKCHRQVASLWHAAVRPAARNTGASSALLGLAESWAREAGAIRLEAVCLNPAAKAGVMVCTLFSRRLDVGGTCVTKSRELGSGLLEQSLGAVQPTLGQVATDAGLLSEAAGESEPGSKKEHHGVGQWDFFPTMSAMARPVADGGWTNCNSSSNESLATAPSCRGGVVLEEILLEARAPGRPEEDRAAVWESKV</sequence>
<accession>A0ABP0NPI2</accession>
<comment type="caution">
    <text evidence="3">The sequence shown here is derived from an EMBL/GenBank/DDBJ whole genome shotgun (WGS) entry which is preliminary data.</text>
</comment>
<dbReference type="InterPro" id="IPR000182">
    <property type="entry name" value="GNAT_dom"/>
</dbReference>
<feature type="region of interest" description="Disordered" evidence="1">
    <location>
        <begin position="1"/>
        <end position="22"/>
    </location>
</feature>
<feature type="domain" description="N-acetyltransferase" evidence="2">
    <location>
        <begin position="642"/>
        <end position="691"/>
    </location>
</feature>
<keyword evidence="5" id="KW-1185">Reference proteome</keyword>
<evidence type="ECO:0000313" key="3">
    <source>
        <dbReference type="EMBL" id="CAK9064699.1"/>
    </source>
</evidence>
<dbReference type="CDD" id="cd04301">
    <property type="entry name" value="NAT_SF"/>
    <property type="match status" value="1"/>
</dbReference>
<name>A0ABP0NPI2_9DINO</name>
<protein>
    <recommendedName>
        <fullName evidence="2">N-acetyltransferase domain-containing protein</fullName>
    </recommendedName>
</protein>
<gene>
    <name evidence="3" type="ORF">CCMP2556_LOCUS31801</name>
    <name evidence="4" type="ORF">CCMP2556_LOCUS44972</name>
</gene>
<dbReference type="Gene3D" id="3.30.559.30">
    <property type="entry name" value="Nonribosomal peptide synthetase, condensation domain"/>
    <property type="match status" value="1"/>
</dbReference>
<dbReference type="InterPro" id="IPR016181">
    <property type="entry name" value="Acyl_CoA_acyltransferase"/>
</dbReference>
<dbReference type="EMBL" id="CAXAMN010025317">
    <property type="protein sequence ID" value="CAK9094262.1"/>
    <property type="molecule type" value="Genomic_DNA"/>
</dbReference>
<dbReference type="SUPFAM" id="SSF55729">
    <property type="entry name" value="Acyl-CoA N-acyltransferases (Nat)"/>
    <property type="match status" value="1"/>
</dbReference>
<dbReference type="SUPFAM" id="SSF52777">
    <property type="entry name" value="CoA-dependent acyltransferases"/>
    <property type="match status" value="1"/>
</dbReference>
<evidence type="ECO:0000259" key="2">
    <source>
        <dbReference type="Pfam" id="PF00583"/>
    </source>
</evidence>